<evidence type="ECO:0008006" key="5">
    <source>
        <dbReference type="Google" id="ProtNLM"/>
    </source>
</evidence>
<protein>
    <recommendedName>
        <fullName evidence="5">Short-chain dehydrogenase</fullName>
    </recommendedName>
</protein>
<dbReference type="SUPFAM" id="SSF51735">
    <property type="entry name" value="NAD(P)-binding Rossmann-fold domains"/>
    <property type="match status" value="1"/>
</dbReference>
<evidence type="ECO:0000256" key="2">
    <source>
        <dbReference type="ARBA" id="ARBA00023002"/>
    </source>
</evidence>
<dbReference type="Pfam" id="PF13561">
    <property type="entry name" value="adh_short_C2"/>
    <property type="match status" value="1"/>
</dbReference>
<dbReference type="Proteomes" id="UP000192534">
    <property type="component" value="Unassembled WGS sequence"/>
</dbReference>
<dbReference type="AlphaFoldDB" id="A0A1X0IYX0"/>
<keyword evidence="4" id="KW-1185">Reference proteome</keyword>
<dbReference type="RefSeq" id="WP_165760827.1">
    <property type="nucleotide sequence ID" value="NZ_JACKUO010000028.1"/>
</dbReference>
<evidence type="ECO:0000313" key="3">
    <source>
        <dbReference type="EMBL" id="ORB53803.1"/>
    </source>
</evidence>
<gene>
    <name evidence="3" type="ORF">BST42_10355</name>
</gene>
<dbReference type="PANTHER" id="PTHR43639:SF1">
    <property type="entry name" value="SHORT-CHAIN DEHYDROGENASE_REDUCTASE FAMILY PROTEIN"/>
    <property type="match status" value="1"/>
</dbReference>
<evidence type="ECO:0000313" key="4">
    <source>
        <dbReference type="Proteomes" id="UP000192534"/>
    </source>
</evidence>
<dbReference type="PRINTS" id="PR00080">
    <property type="entry name" value="SDRFAMILY"/>
</dbReference>
<dbReference type="CDD" id="cd05233">
    <property type="entry name" value="SDR_c"/>
    <property type="match status" value="1"/>
</dbReference>
<keyword evidence="2" id="KW-0560">Oxidoreductase</keyword>
<dbReference type="FunFam" id="3.40.50.720:FF:000084">
    <property type="entry name" value="Short-chain dehydrogenase reductase"/>
    <property type="match status" value="1"/>
</dbReference>
<dbReference type="Gene3D" id="3.40.50.720">
    <property type="entry name" value="NAD(P)-binding Rossmann-like Domain"/>
    <property type="match status" value="1"/>
</dbReference>
<dbReference type="PRINTS" id="PR00081">
    <property type="entry name" value="GDHRDH"/>
</dbReference>
<dbReference type="InterPro" id="IPR036291">
    <property type="entry name" value="NAD(P)-bd_dom_sf"/>
</dbReference>
<dbReference type="PANTHER" id="PTHR43639">
    <property type="entry name" value="OXIDOREDUCTASE, SHORT-CHAIN DEHYDROGENASE/REDUCTASE FAMILY (AFU_ORTHOLOGUE AFUA_5G02870)"/>
    <property type="match status" value="1"/>
</dbReference>
<dbReference type="EMBL" id="MVIH01000004">
    <property type="protein sequence ID" value="ORB53803.1"/>
    <property type="molecule type" value="Genomic_DNA"/>
</dbReference>
<comment type="similarity">
    <text evidence="1">Belongs to the short-chain dehydrogenases/reductases (SDR) family.</text>
</comment>
<dbReference type="GO" id="GO:0016491">
    <property type="term" value="F:oxidoreductase activity"/>
    <property type="evidence" value="ECO:0007669"/>
    <property type="project" value="UniProtKB-KW"/>
</dbReference>
<organism evidence="3 4">
    <name type="scientific">Mycolicibacterium rhodesiae</name>
    <name type="common">Mycobacterium rhodesiae</name>
    <dbReference type="NCBI Taxonomy" id="36814"/>
    <lineage>
        <taxon>Bacteria</taxon>
        <taxon>Bacillati</taxon>
        <taxon>Actinomycetota</taxon>
        <taxon>Actinomycetes</taxon>
        <taxon>Mycobacteriales</taxon>
        <taxon>Mycobacteriaceae</taxon>
        <taxon>Mycolicibacterium</taxon>
    </lineage>
</organism>
<dbReference type="InterPro" id="IPR020904">
    <property type="entry name" value="Sc_DH/Rdtase_CS"/>
</dbReference>
<reference evidence="3 4" key="1">
    <citation type="submission" date="2016-12" db="EMBL/GenBank/DDBJ databases">
        <title>The new phylogeny of genus Mycobacterium.</title>
        <authorList>
            <person name="Tortoli E."/>
            <person name="Trovato A."/>
            <person name="Cirillo D.M."/>
        </authorList>
    </citation>
    <scope>NUCLEOTIDE SEQUENCE [LARGE SCALE GENOMIC DNA]</scope>
    <source>
        <strain evidence="3 4">DSM 44223</strain>
    </source>
</reference>
<dbReference type="PROSITE" id="PS00061">
    <property type="entry name" value="ADH_SHORT"/>
    <property type="match status" value="1"/>
</dbReference>
<comment type="caution">
    <text evidence="3">The sequence shown here is derived from an EMBL/GenBank/DDBJ whole genome shotgun (WGS) entry which is preliminary data.</text>
</comment>
<dbReference type="InterPro" id="IPR002347">
    <property type="entry name" value="SDR_fam"/>
</dbReference>
<name>A0A1X0IYX0_MYCRH</name>
<sequence length="239" mass="24790">MSGPIALVTGAAGGIGRAIVTALADAGWTVIGTDLPGTGEIPCAATTIPADLRGRTACHALVDAVVADVGRLDLLVNNAATMTVVEPTATTMELWWRDIDVNLSSPLWLTQAAAPALRAAGGQVVNMCSISGLRGEPGFSAYAASKAGLLGMTRSLARELAPDVRVNAVAPGPTDTEQLHRDAEFRGVSLPQMHREYSADMPIGRLIQPAEVADVVRFLAGTRSFTGECVQINGGMLMS</sequence>
<proteinExistence type="inferred from homology"/>
<evidence type="ECO:0000256" key="1">
    <source>
        <dbReference type="ARBA" id="ARBA00006484"/>
    </source>
</evidence>
<accession>A0A1X0IYX0</accession>